<dbReference type="Gene3D" id="2.30.110.10">
    <property type="entry name" value="Electron Transport, Fmn-binding Protein, Chain A"/>
    <property type="match status" value="1"/>
</dbReference>
<sequence length="178" mass="19749">MTDLLDLPQGDLRLLGTELAQRLLAADLPARLAFTAADGTPRVIPVNFWWNGTELVMAGFAPSKRSRLLRTRPDVAITIDTDGVPPEVLLIRGRAEVGEADGLLPEYAAAMRKGGSEQVAEYLDFLSDLAPRMERIAVRPTWVGLMDFRTRYPERAPEWMKEPPAPAPHPAHEETTRP</sequence>
<dbReference type="InterPro" id="IPR024747">
    <property type="entry name" value="Pyridox_Oxase-rel"/>
</dbReference>
<organism evidence="2 3">
    <name type="scientific">Nocardia amamiensis</name>
    <dbReference type="NCBI Taxonomy" id="404578"/>
    <lineage>
        <taxon>Bacteria</taxon>
        <taxon>Bacillati</taxon>
        <taxon>Actinomycetota</taxon>
        <taxon>Actinomycetes</taxon>
        <taxon>Mycobacteriales</taxon>
        <taxon>Nocardiaceae</taxon>
        <taxon>Nocardia</taxon>
    </lineage>
</organism>
<feature type="region of interest" description="Disordered" evidence="1">
    <location>
        <begin position="157"/>
        <end position="178"/>
    </location>
</feature>
<gene>
    <name evidence="2" type="ORF">IU459_20750</name>
</gene>
<dbReference type="EMBL" id="JADLQX010000015">
    <property type="protein sequence ID" value="MBF6299954.1"/>
    <property type="molecule type" value="Genomic_DNA"/>
</dbReference>
<dbReference type="Pfam" id="PF12900">
    <property type="entry name" value="Pyridox_ox_2"/>
    <property type="match status" value="1"/>
</dbReference>
<dbReference type="Proteomes" id="UP000702209">
    <property type="component" value="Unassembled WGS sequence"/>
</dbReference>
<evidence type="ECO:0000313" key="3">
    <source>
        <dbReference type="Proteomes" id="UP000702209"/>
    </source>
</evidence>
<keyword evidence="3" id="KW-1185">Reference proteome</keyword>
<comment type="caution">
    <text evidence="2">The sequence shown here is derived from an EMBL/GenBank/DDBJ whole genome shotgun (WGS) entry which is preliminary data.</text>
</comment>
<reference evidence="2 3" key="1">
    <citation type="submission" date="2020-10" db="EMBL/GenBank/DDBJ databases">
        <title>Identification of Nocardia species via Next-generation sequencing and recognition of intraspecies genetic diversity.</title>
        <authorList>
            <person name="Li P."/>
            <person name="Li P."/>
            <person name="Lu B."/>
        </authorList>
    </citation>
    <scope>NUCLEOTIDE SEQUENCE [LARGE SCALE GENOMIC DNA]</scope>
    <source>
        <strain evidence="2 3">BJ06-0157</strain>
    </source>
</reference>
<evidence type="ECO:0000256" key="1">
    <source>
        <dbReference type="SAM" id="MobiDB-lite"/>
    </source>
</evidence>
<proteinExistence type="predicted"/>
<dbReference type="RefSeq" id="WP_195131204.1">
    <property type="nucleotide sequence ID" value="NZ_JADLQX010000015.1"/>
</dbReference>
<evidence type="ECO:0000313" key="2">
    <source>
        <dbReference type="EMBL" id="MBF6299954.1"/>
    </source>
</evidence>
<name>A0ABS0CYN3_9NOCA</name>
<accession>A0ABS0CYN3</accession>
<dbReference type="InterPro" id="IPR012349">
    <property type="entry name" value="Split_barrel_FMN-bd"/>
</dbReference>
<protein>
    <submittedName>
        <fullName evidence="2">Pyridoxamine 5'-phosphate oxidase family protein</fullName>
    </submittedName>
</protein>
<dbReference type="SUPFAM" id="SSF50475">
    <property type="entry name" value="FMN-binding split barrel"/>
    <property type="match status" value="1"/>
</dbReference>